<dbReference type="InterPro" id="IPR018480">
    <property type="entry name" value="PNAcMuramoyl-5peptid_Trfase_CS"/>
</dbReference>
<reference evidence="9 10" key="1">
    <citation type="submission" date="2020-07" db="EMBL/GenBank/DDBJ databases">
        <authorList>
            <person name="Criscuolo A."/>
        </authorList>
    </citation>
    <scope>NUCLEOTIDE SEQUENCE [LARGE SCALE GENOMIC DNA]</scope>
    <source>
        <strain evidence="9">CIP111649</strain>
    </source>
</reference>
<dbReference type="AlphaFoldDB" id="A0A6V7RQV3"/>
<dbReference type="RefSeq" id="WP_185126400.1">
    <property type="nucleotide sequence ID" value="NZ_CAJEWD010000008.1"/>
</dbReference>
<keyword evidence="2" id="KW-1003">Cell membrane</keyword>
<feature type="transmembrane region" description="Helical" evidence="8">
    <location>
        <begin position="210"/>
        <end position="228"/>
    </location>
</feature>
<feature type="transmembrane region" description="Helical" evidence="8">
    <location>
        <begin position="46"/>
        <end position="64"/>
    </location>
</feature>
<evidence type="ECO:0000256" key="7">
    <source>
        <dbReference type="PIRSR" id="PIRSR600715-1"/>
    </source>
</evidence>
<comment type="cofactor">
    <cofactor evidence="7">
        <name>Mg(2+)</name>
        <dbReference type="ChEBI" id="CHEBI:18420"/>
    </cofactor>
</comment>
<feature type="transmembrane region" description="Helical" evidence="8">
    <location>
        <begin position="98"/>
        <end position="119"/>
    </location>
</feature>
<dbReference type="CDD" id="cd06853">
    <property type="entry name" value="GT_WecA_like"/>
    <property type="match status" value="1"/>
</dbReference>
<feature type="transmembrane region" description="Helical" evidence="8">
    <location>
        <begin position="6"/>
        <end position="25"/>
    </location>
</feature>
<feature type="binding site" evidence="7">
    <location>
        <position position="147"/>
    </location>
    <ligand>
        <name>Mg(2+)</name>
        <dbReference type="ChEBI" id="CHEBI:18420"/>
    </ligand>
</feature>
<evidence type="ECO:0000256" key="5">
    <source>
        <dbReference type="ARBA" id="ARBA00022989"/>
    </source>
</evidence>
<feature type="transmembrane region" description="Helical" evidence="8">
    <location>
        <begin position="155"/>
        <end position="173"/>
    </location>
</feature>
<protein>
    <submittedName>
        <fullName evidence="9">Putative undecaprenyl-phosphate N-acetylglucosaminyl 1-phosphate transferase</fullName>
    </submittedName>
</protein>
<feature type="transmembrane region" description="Helical" evidence="8">
    <location>
        <begin position="125"/>
        <end position="143"/>
    </location>
</feature>
<dbReference type="GO" id="GO:0046872">
    <property type="term" value="F:metal ion binding"/>
    <property type="evidence" value="ECO:0007669"/>
    <property type="project" value="UniProtKB-KW"/>
</dbReference>
<keyword evidence="7" id="KW-0479">Metal-binding</keyword>
<keyword evidence="6 8" id="KW-0472">Membrane</keyword>
<keyword evidence="3 9" id="KW-0808">Transferase</keyword>
<evidence type="ECO:0000256" key="2">
    <source>
        <dbReference type="ARBA" id="ARBA00022475"/>
    </source>
</evidence>
<keyword evidence="5 8" id="KW-1133">Transmembrane helix</keyword>
<dbReference type="EMBL" id="CAJEWD010000008">
    <property type="protein sequence ID" value="CAD2080297.1"/>
    <property type="molecule type" value="Genomic_DNA"/>
</dbReference>
<comment type="subcellular location">
    <subcellularLocation>
        <location evidence="1">Cell membrane</location>
        <topology evidence="1">Multi-pass membrane protein</topology>
    </subcellularLocation>
</comment>
<name>A0A6V7RQV3_9STAP</name>
<dbReference type="PANTHER" id="PTHR22926">
    <property type="entry name" value="PHOSPHO-N-ACETYLMURAMOYL-PENTAPEPTIDE-TRANSFERASE"/>
    <property type="match status" value="1"/>
</dbReference>
<keyword evidence="10" id="KW-1185">Reference proteome</keyword>
<feature type="transmembrane region" description="Helical" evidence="8">
    <location>
        <begin position="179"/>
        <end position="198"/>
    </location>
</feature>
<evidence type="ECO:0000313" key="9">
    <source>
        <dbReference type="EMBL" id="CAD2080297.1"/>
    </source>
</evidence>
<dbReference type="GO" id="GO:0005886">
    <property type="term" value="C:plasma membrane"/>
    <property type="evidence" value="ECO:0007669"/>
    <property type="project" value="UniProtKB-SubCell"/>
</dbReference>
<evidence type="ECO:0000256" key="1">
    <source>
        <dbReference type="ARBA" id="ARBA00004651"/>
    </source>
</evidence>
<dbReference type="GO" id="GO:0016780">
    <property type="term" value="F:phosphotransferase activity, for other substituted phosphate groups"/>
    <property type="evidence" value="ECO:0007669"/>
    <property type="project" value="InterPro"/>
</dbReference>
<feature type="transmembrane region" description="Helical" evidence="8">
    <location>
        <begin position="234"/>
        <end position="252"/>
    </location>
</feature>
<sequence>MHTFLLLCISFAISLILVPIFIRLAKKFGFVDYPNYRKVHTVPMPYLGGVAILVSFTIVTLFSQPAEMEYKPIIIGAAILCFVGLVDDKYDLKPMVKFIGQLVAIGVPIYYGIIIDTITPFGIEINFGVLSVLVTVIWMAAIINAINLIDGLDGLATGVVIIALASIAVITIFQSNIFVMMICIILIGSLLGFLPYNFHPAKIFLGDNGSMMLGYIVGVLSIIGFKNITFISLFFPIIILGVPFIDMFFAVIRRFREGVSVMRADKNHLHHRIRHLGFSHRESVVLIYFIALLFAIGGVVMYLATVPGAIIIGAMLLLTTNLVVEATNLIGSNKRPLLNFFKKIFDRIP</sequence>
<accession>A0A6V7RQV3</accession>
<gene>
    <name evidence="9" type="primary">tagO</name>
    <name evidence="9" type="ORF">JEODO184_01903</name>
</gene>
<dbReference type="InterPro" id="IPR000715">
    <property type="entry name" value="Glycosyl_transferase_4"/>
</dbReference>
<feature type="transmembrane region" description="Helical" evidence="8">
    <location>
        <begin position="284"/>
        <end position="304"/>
    </location>
</feature>
<organism evidence="9 10">
    <name type="scientific">Jeotgalicoccus meleagridis</name>
    <dbReference type="NCBI Taxonomy" id="2759181"/>
    <lineage>
        <taxon>Bacteria</taxon>
        <taxon>Bacillati</taxon>
        <taxon>Bacillota</taxon>
        <taxon>Bacilli</taxon>
        <taxon>Bacillales</taxon>
        <taxon>Staphylococcaceae</taxon>
        <taxon>Jeotgalicoccus</taxon>
    </lineage>
</organism>
<evidence type="ECO:0000256" key="3">
    <source>
        <dbReference type="ARBA" id="ARBA00022679"/>
    </source>
</evidence>
<evidence type="ECO:0000256" key="6">
    <source>
        <dbReference type="ARBA" id="ARBA00023136"/>
    </source>
</evidence>
<dbReference type="GO" id="GO:0044038">
    <property type="term" value="P:cell wall macromolecule biosynthetic process"/>
    <property type="evidence" value="ECO:0007669"/>
    <property type="project" value="TreeGrafter"/>
</dbReference>
<feature type="binding site" evidence="7">
    <location>
        <position position="207"/>
    </location>
    <ligand>
        <name>Mg(2+)</name>
        <dbReference type="ChEBI" id="CHEBI:18420"/>
    </ligand>
</feature>
<dbReference type="GO" id="GO:0071555">
    <property type="term" value="P:cell wall organization"/>
    <property type="evidence" value="ECO:0007669"/>
    <property type="project" value="TreeGrafter"/>
</dbReference>
<dbReference type="PANTHER" id="PTHR22926:SF3">
    <property type="entry name" value="UNDECAPRENYL-PHOSPHATE ALPHA-N-ACETYLGLUCOSAMINYL 1-PHOSPHATE TRANSFERASE"/>
    <property type="match status" value="1"/>
</dbReference>
<evidence type="ECO:0000313" key="10">
    <source>
        <dbReference type="Proteomes" id="UP000589351"/>
    </source>
</evidence>
<evidence type="ECO:0000256" key="4">
    <source>
        <dbReference type="ARBA" id="ARBA00022692"/>
    </source>
</evidence>
<keyword evidence="7" id="KW-0460">Magnesium</keyword>
<comment type="caution">
    <text evidence="9">The sequence shown here is derived from an EMBL/GenBank/DDBJ whole genome shotgun (WGS) entry which is preliminary data.</text>
</comment>
<dbReference type="Pfam" id="PF00953">
    <property type="entry name" value="Glycos_transf_4"/>
    <property type="match status" value="1"/>
</dbReference>
<keyword evidence="4 8" id="KW-0812">Transmembrane</keyword>
<feature type="transmembrane region" description="Helical" evidence="8">
    <location>
        <begin position="310"/>
        <end position="330"/>
    </location>
</feature>
<proteinExistence type="predicted"/>
<evidence type="ECO:0000256" key="8">
    <source>
        <dbReference type="SAM" id="Phobius"/>
    </source>
</evidence>
<dbReference type="PROSITE" id="PS01348">
    <property type="entry name" value="MRAY_2"/>
    <property type="match status" value="1"/>
</dbReference>
<dbReference type="Proteomes" id="UP000589351">
    <property type="component" value="Unassembled WGS sequence"/>
</dbReference>
<dbReference type="GO" id="GO:0009103">
    <property type="term" value="P:lipopolysaccharide biosynthetic process"/>
    <property type="evidence" value="ECO:0007669"/>
    <property type="project" value="TreeGrafter"/>
</dbReference>